<dbReference type="STRING" id="376489.A5892_09510"/>
<dbReference type="Gene3D" id="1.20.120.530">
    <property type="entry name" value="GntR ligand-binding domain-like"/>
    <property type="match status" value="1"/>
</dbReference>
<protein>
    <recommendedName>
        <fullName evidence="4">HTH gntR-type domain-containing protein</fullName>
    </recommendedName>
</protein>
<evidence type="ECO:0000313" key="6">
    <source>
        <dbReference type="Proteomes" id="UP000077875"/>
    </source>
</evidence>
<keyword evidence="2" id="KW-0238">DNA-binding</keyword>
<evidence type="ECO:0000313" key="5">
    <source>
        <dbReference type="EMBL" id="ANF57670.1"/>
    </source>
</evidence>
<evidence type="ECO:0000256" key="3">
    <source>
        <dbReference type="ARBA" id="ARBA00023163"/>
    </source>
</evidence>
<name>A0A172YEH7_9GAMM</name>
<dbReference type="PROSITE" id="PS50949">
    <property type="entry name" value="HTH_GNTR"/>
    <property type="match status" value="1"/>
</dbReference>
<reference evidence="5 6" key="1">
    <citation type="submission" date="2016-04" db="EMBL/GenBank/DDBJ databases">
        <title>Complete Genome Sequence of Halotalea alkalilenta IHB B 13600.</title>
        <authorList>
            <person name="Swarnkar M.K."/>
            <person name="Sharma A."/>
            <person name="Kaushal K."/>
            <person name="Soni R."/>
            <person name="Rana S."/>
            <person name="Singh A.K."/>
            <person name="Gulati A."/>
        </authorList>
    </citation>
    <scope>NUCLEOTIDE SEQUENCE [LARGE SCALE GENOMIC DNA]</scope>
    <source>
        <strain evidence="5 6">IHB B 13600</strain>
    </source>
</reference>
<dbReference type="EMBL" id="CP015243">
    <property type="protein sequence ID" value="ANF57670.1"/>
    <property type="molecule type" value="Genomic_DNA"/>
</dbReference>
<dbReference type="PANTHER" id="PTHR43537:SF39">
    <property type="entry name" value="HTH-TYPE TRANSCRIPTIONAL REGULATOR MCBR"/>
    <property type="match status" value="1"/>
</dbReference>
<keyword evidence="1" id="KW-0805">Transcription regulation</keyword>
<feature type="domain" description="HTH gntR-type" evidence="4">
    <location>
        <begin position="7"/>
        <end position="74"/>
    </location>
</feature>
<dbReference type="InterPro" id="IPR036390">
    <property type="entry name" value="WH_DNA-bd_sf"/>
</dbReference>
<dbReference type="RefSeq" id="WP_064122598.1">
    <property type="nucleotide sequence ID" value="NZ_CP015243.1"/>
</dbReference>
<dbReference type="KEGG" id="haa:A5892_09510"/>
<dbReference type="InterPro" id="IPR008920">
    <property type="entry name" value="TF_FadR/GntR_C"/>
</dbReference>
<dbReference type="InterPro" id="IPR011711">
    <property type="entry name" value="GntR_C"/>
</dbReference>
<dbReference type="SMART" id="SM00895">
    <property type="entry name" value="FCD"/>
    <property type="match status" value="1"/>
</dbReference>
<dbReference type="SUPFAM" id="SSF46785">
    <property type="entry name" value="Winged helix' DNA-binding domain"/>
    <property type="match status" value="1"/>
</dbReference>
<evidence type="ECO:0000256" key="1">
    <source>
        <dbReference type="ARBA" id="ARBA00023015"/>
    </source>
</evidence>
<keyword evidence="6" id="KW-1185">Reference proteome</keyword>
<proteinExistence type="predicted"/>
<gene>
    <name evidence="5" type="ORF">A5892_09510</name>
</gene>
<dbReference type="Gene3D" id="1.10.10.10">
    <property type="entry name" value="Winged helix-like DNA-binding domain superfamily/Winged helix DNA-binding domain"/>
    <property type="match status" value="1"/>
</dbReference>
<dbReference type="SMART" id="SM00345">
    <property type="entry name" value="HTH_GNTR"/>
    <property type="match status" value="1"/>
</dbReference>
<keyword evidence="3" id="KW-0804">Transcription</keyword>
<dbReference type="AlphaFoldDB" id="A0A172YEH7"/>
<dbReference type="Pfam" id="PF00392">
    <property type="entry name" value="GntR"/>
    <property type="match status" value="1"/>
</dbReference>
<dbReference type="InterPro" id="IPR000524">
    <property type="entry name" value="Tscrpt_reg_HTH_GntR"/>
</dbReference>
<evidence type="ECO:0000259" key="4">
    <source>
        <dbReference type="PROSITE" id="PS50949"/>
    </source>
</evidence>
<evidence type="ECO:0000256" key="2">
    <source>
        <dbReference type="ARBA" id="ARBA00023125"/>
    </source>
</evidence>
<dbReference type="GO" id="GO:0003700">
    <property type="term" value="F:DNA-binding transcription factor activity"/>
    <property type="evidence" value="ECO:0007669"/>
    <property type="project" value="InterPro"/>
</dbReference>
<dbReference type="SUPFAM" id="SSF48008">
    <property type="entry name" value="GntR ligand-binding domain-like"/>
    <property type="match status" value="1"/>
</dbReference>
<dbReference type="Proteomes" id="UP000077875">
    <property type="component" value="Chromosome"/>
</dbReference>
<dbReference type="Pfam" id="PF07729">
    <property type="entry name" value="FCD"/>
    <property type="match status" value="1"/>
</dbReference>
<dbReference type="PANTHER" id="PTHR43537">
    <property type="entry name" value="TRANSCRIPTIONAL REGULATOR, GNTR FAMILY"/>
    <property type="match status" value="1"/>
</dbReference>
<sequence length="214" mass="24183">MQKIEHRTLTELAYDEITQGMVSGRFLPGQVLIIRALADSYGISATPIREALQRLVAEHRLDVLPNRSIAVPKISKDKYLELLRIRCALEGLAAELATPNIDAASLEELGRMLDELEESVRENSSEGYVALNQKFHFHIYEKANSPHLLKMIQDLWSRVGPLFNELFADPDFVNHANDEHRRIYAALERGDPAEVYDCLVRDIHVSASSLHARG</sequence>
<accession>A0A172YEH7</accession>
<dbReference type="GO" id="GO:0003677">
    <property type="term" value="F:DNA binding"/>
    <property type="evidence" value="ECO:0007669"/>
    <property type="project" value="UniProtKB-KW"/>
</dbReference>
<dbReference type="InterPro" id="IPR036388">
    <property type="entry name" value="WH-like_DNA-bd_sf"/>
</dbReference>
<organism evidence="5 6">
    <name type="scientific">Halotalea alkalilenta</name>
    <dbReference type="NCBI Taxonomy" id="376489"/>
    <lineage>
        <taxon>Bacteria</taxon>
        <taxon>Pseudomonadati</taxon>
        <taxon>Pseudomonadota</taxon>
        <taxon>Gammaproteobacteria</taxon>
        <taxon>Oceanospirillales</taxon>
        <taxon>Halomonadaceae</taxon>
        <taxon>Halotalea</taxon>
    </lineage>
</organism>